<keyword evidence="7" id="KW-1185">Reference proteome</keyword>
<feature type="region of interest" description="Disordered" evidence="3">
    <location>
        <begin position="167"/>
        <end position="196"/>
    </location>
</feature>
<dbReference type="InterPro" id="IPR002483">
    <property type="entry name" value="PWI_dom"/>
</dbReference>
<dbReference type="PANTHER" id="PTHR18806">
    <property type="entry name" value="RBM25 PROTEIN"/>
    <property type="match status" value="1"/>
</dbReference>
<evidence type="ECO:0000259" key="4">
    <source>
        <dbReference type="PROSITE" id="PS50102"/>
    </source>
</evidence>
<proteinExistence type="predicted"/>
<feature type="region of interest" description="Disordered" evidence="3">
    <location>
        <begin position="127"/>
        <end position="151"/>
    </location>
</feature>
<dbReference type="GO" id="GO:0006397">
    <property type="term" value="P:mRNA processing"/>
    <property type="evidence" value="ECO:0007669"/>
    <property type="project" value="UniProtKB-KW"/>
</dbReference>
<reference evidence="6" key="2">
    <citation type="submission" date="2025-09" db="UniProtKB">
        <authorList>
            <consortium name="Ensembl"/>
        </authorList>
    </citation>
    <scope>IDENTIFICATION</scope>
</reference>
<reference evidence="6" key="1">
    <citation type="submission" date="2025-08" db="UniProtKB">
        <authorList>
            <consortium name="Ensembl"/>
        </authorList>
    </citation>
    <scope>IDENTIFICATION</scope>
</reference>
<dbReference type="SMART" id="SM00360">
    <property type="entry name" value="RRM"/>
    <property type="match status" value="1"/>
</dbReference>
<dbReference type="FunFam" id="1.20.1390.10:FF:000004">
    <property type="entry name" value="RNA-binding motif protein 25"/>
    <property type="match status" value="1"/>
</dbReference>
<dbReference type="InterPro" id="IPR012677">
    <property type="entry name" value="Nucleotide-bd_a/b_plait_sf"/>
</dbReference>
<dbReference type="InterPro" id="IPR036483">
    <property type="entry name" value="PWI_dom_sf"/>
</dbReference>
<feature type="compositionally biased region" description="Basic and acidic residues" evidence="3">
    <location>
        <begin position="19"/>
        <end position="29"/>
    </location>
</feature>
<evidence type="ECO:0000256" key="2">
    <source>
        <dbReference type="PROSITE-ProRule" id="PRU00176"/>
    </source>
</evidence>
<dbReference type="Gene3D" id="1.20.1390.10">
    <property type="entry name" value="PWI domain"/>
    <property type="match status" value="1"/>
</dbReference>
<feature type="compositionally biased region" description="Basic and acidic residues" evidence="3">
    <location>
        <begin position="308"/>
        <end position="360"/>
    </location>
</feature>
<dbReference type="Pfam" id="PF01480">
    <property type="entry name" value="PWI"/>
    <property type="match status" value="1"/>
</dbReference>
<dbReference type="SMART" id="SM00311">
    <property type="entry name" value="PWI"/>
    <property type="match status" value="1"/>
</dbReference>
<feature type="compositionally biased region" description="Acidic residues" evidence="3">
    <location>
        <begin position="379"/>
        <end position="388"/>
    </location>
</feature>
<feature type="region of interest" description="Disordered" evidence="3">
    <location>
        <begin position="19"/>
        <end position="40"/>
    </location>
</feature>
<dbReference type="InterPro" id="IPR035979">
    <property type="entry name" value="RBD_domain_sf"/>
</dbReference>
<protein>
    <submittedName>
        <fullName evidence="6">RNA-binding protein 25-like</fullName>
    </submittedName>
</protein>
<dbReference type="InterPro" id="IPR052768">
    <property type="entry name" value="RBM25"/>
</dbReference>
<accession>A0A671L2N0</accession>
<dbReference type="GO" id="GO:0003729">
    <property type="term" value="F:mRNA binding"/>
    <property type="evidence" value="ECO:0007669"/>
    <property type="project" value="TreeGrafter"/>
</dbReference>
<feature type="compositionally biased region" description="Basic and acidic residues" evidence="3">
    <location>
        <begin position="367"/>
        <end position="378"/>
    </location>
</feature>
<evidence type="ECO:0000256" key="3">
    <source>
        <dbReference type="SAM" id="MobiDB-lite"/>
    </source>
</evidence>
<dbReference type="InterPro" id="IPR000504">
    <property type="entry name" value="RRM_dom"/>
</dbReference>
<evidence type="ECO:0000313" key="7">
    <source>
        <dbReference type="Proteomes" id="UP000472260"/>
    </source>
</evidence>
<feature type="domain" description="PWI" evidence="5">
    <location>
        <begin position="543"/>
        <end position="636"/>
    </location>
</feature>
<dbReference type="SUPFAM" id="SSF101233">
    <property type="entry name" value="PWI domain"/>
    <property type="match status" value="1"/>
</dbReference>
<dbReference type="GO" id="GO:0005681">
    <property type="term" value="C:spliceosomal complex"/>
    <property type="evidence" value="ECO:0007669"/>
    <property type="project" value="TreeGrafter"/>
</dbReference>
<organism evidence="6 7">
    <name type="scientific">Sinocyclocheilus anshuiensis</name>
    <dbReference type="NCBI Taxonomy" id="1608454"/>
    <lineage>
        <taxon>Eukaryota</taxon>
        <taxon>Metazoa</taxon>
        <taxon>Chordata</taxon>
        <taxon>Craniata</taxon>
        <taxon>Vertebrata</taxon>
        <taxon>Euteleostomi</taxon>
        <taxon>Actinopterygii</taxon>
        <taxon>Neopterygii</taxon>
        <taxon>Teleostei</taxon>
        <taxon>Ostariophysi</taxon>
        <taxon>Cypriniformes</taxon>
        <taxon>Cyprinidae</taxon>
        <taxon>Cyprininae</taxon>
        <taxon>Sinocyclocheilus</taxon>
    </lineage>
</organism>
<dbReference type="GO" id="GO:0000381">
    <property type="term" value="P:regulation of alternative mRNA splicing, via spliceosome"/>
    <property type="evidence" value="ECO:0007669"/>
    <property type="project" value="TreeGrafter"/>
</dbReference>
<dbReference type="PROSITE" id="PS51025">
    <property type="entry name" value="PWI"/>
    <property type="match status" value="1"/>
</dbReference>
<feature type="domain" description="RRM" evidence="4">
    <location>
        <begin position="40"/>
        <end position="117"/>
    </location>
</feature>
<dbReference type="InterPro" id="IPR034268">
    <property type="entry name" value="RBM25_RRM"/>
</dbReference>
<dbReference type="AlphaFoldDB" id="A0A671L2N0"/>
<dbReference type="SUPFAM" id="SSF54928">
    <property type="entry name" value="RNA-binding domain, RBD"/>
    <property type="match status" value="1"/>
</dbReference>
<dbReference type="PANTHER" id="PTHR18806:SF4">
    <property type="entry name" value="RNA-BINDING PROTEIN 25"/>
    <property type="match status" value="1"/>
</dbReference>
<dbReference type="Proteomes" id="UP000472260">
    <property type="component" value="Unassembled WGS sequence"/>
</dbReference>
<sequence length="636" mass="73844">MLQVLIQTAMPVVQKLTKDSFGTRDKDSEEGTGNNTGPTTTVFVGNISEKASDMLVRQMLAKCGLVLSWKRVQGASGKLQAFGFCEYKEPESTLRALRLLHELQVGDKKLLVKVDAKTKAQLDTWKAGQRRRNGVKDEEEEEVLDEETKRRDQMVKGAIDSLIREYSSELSASSQDAEAHQRKKRKEKKEDDINAMELEDDKRDLISREISKFRDTHKKLEEEKEKERQQIEKERRERDKEREREKERRDREREKERERERQKEREKERERERDRERERTKEKEREKERSRDRSKDRSRSRGSALQKRLRDREKELELDERDRKREKDELEEIRQRLLAEGHPDPDAELQRIEQEAEKQRQPPLKQEQSEEVLHISYREEDEEEEDDDRDVKPCLKPTLRPVPTALSISSASGSATPLTPGSESPRGVTSHENSSHEAPPTEELRPKIGLSLKLGAAGSPKLPQAGRRKALAAVDSVFNKFDEEAAEEAPKKRKLVPLDYSEDERGGLSLDGAEVTGSRPGVNTEEKRKHIKSLIEKIPTVKQELFNYPLDWNMVDTALMDRRIRPWINKKIIEYIGEEEATLVDFVCSKVMAHSMPEGILDDVAMVLDEEAEVFIVKMWRLLIYETEAKKIGLVK</sequence>
<feature type="compositionally biased region" description="Basic and acidic residues" evidence="3">
    <location>
        <begin position="213"/>
        <end position="299"/>
    </location>
</feature>
<dbReference type="PROSITE" id="PS50102">
    <property type="entry name" value="RRM"/>
    <property type="match status" value="1"/>
</dbReference>
<feature type="region of interest" description="Disordered" evidence="3">
    <location>
        <begin position="213"/>
        <end position="447"/>
    </location>
</feature>
<evidence type="ECO:0000313" key="6">
    <source>
        <dbReference type="Ensembl" id="ENSSANP00000014198.1"/>
    </source>
</evidence>
<dbReference type="Gene3D" id="3.30.70.330">
    <property type="match status" value="1"/>
</dbReference>
<dbReference type="Ensembl" id="ENSSANT00000015142.1">
    <property type="protein sequence ID" value="ENSSANP00000014198.1"/>
    <property type="gene ID" value="ENSSANG00000007524.1"/>
</dbReference>
<keyword evidence="1" id="KW-0507">mRNA processing</keyword>
<evidence type="ECO:0000256" key="1">
    <source>
        <dbReference type="ARBA" id="ARBA00022664"/>
    </source>
</evidence>
<feature type="compositionally biased region" description="Polar residues" evidence="3">
    <location>
        <begin position="406"/>
        <end position="422"/>
    </location>
</feature>
<dbReference type="Pfam" id="PF00076">
    <property type="entry name" value="RRM_1"/>
    <property type="match status" value="1"/>
</dbReference>
<dbReference type="CDD" id="cd12446">
    <property type="entry name" value="RRM_RBM25"/>
    <property type="match status" value="1"/>
</dbReference>
<gene>
    <name evidence="6" type="primary">LOC107675541</name>
</gene>
<keyword evidence="2" id="KW-0694">RNA-binding</keyword>
<evidence type="ECO:0000259" key="5">
    <source>
        <dbReference type="PROSITE" id="PS51025"/>
    </source>
</evidence>
<name>A0A671L2N0_9TELE</name>
<feature type="compositionally biased region" description="Low complexity" evidence="3">
    <location>
        <begin position="31"/>
        <end position="40"/>
    </location>
</feature>